<accession>A0ABV7QDX0</accession>
<sequence>MADTRPHTRKYSERARIQLGIAVTRGREASGHQWRPSFAKEAKISVRSLIKLEQGEPVGALVYEAAARALPGWTEDTPVAILEGGEIPATTPTAADLYPPEVYEREPRGEVEHEMLAIRGETDDVKWSYIIDRRKRLYDEKHSGVRRG</sequence>
<evidence type="ECO:0000313" key="2">
    <source>
        <dbReference type="Proteomes" id="UP001595764"/>
    </source>
</evidence>
<keyword evidence="2" id="KW-1185">Reference proteome</keyword>
<organism evidence="1 2">
    <name type="scientific">Amycolatopsis halotolerans</name>
    <dbReference type="NCBI Taxonomy" id="330083"/>
    <lineage>
        <taxon>Bacteria</taxon>
        <taxon>Bacillati</taxon>
        <taxon>Actinomycetota</taxon>
        <taxon>Actinomycetes</taxon>
        <taxon>Pseudonocardiales</taxon>
        <taxon>Pseudonocardiaceae</taxon>
        <taxon>Amycolatopsis</taxon>
    </lineage>
</organism>
<protein>
    <submittedName>
        <fullName evidence="1">Uncharacterized protein</fullName>
    </submittedName>
</protein>
<reference evidence="2" key="1">
    <citation type="journal article" date="2019" name="Int. J. Syst. Evol. Microbiol.">
        <title>The Global Catalogue of Microorganisms (GCM) 10K type strain sequencing project: providing services to taxonomists for standard genome sequencing and annotation.</title>
        <authorList>
            <consortium name="The Broad Institute Genomics Platform"/>
            <consortium name="The Broad Institute Genome Sequencing Center for Infectious Disease"/>
            <person name="Wu L."/>
            <person name="Ma J."/>
        </authorList>
    </citation>
    <scope>NUCLEOTIDE SEQUENCE [LARGE SCALE GENOMIC DNA]</scope>
    <source>
        <strain evidence="2">CGMCC 4.7682</strain>
    </source>
</reference>
<gene>
    <name evidence="1" type="ORF">ACFORO_12245</name>
</gene>
<dbReference type="RefSeq" id="WP_377870033.1">
    <property type="nucleotide sequence ID" value="NZ_JBHMAY010000017.1"/>
</dbReference>
<dbReference type="EMBL" id="JBHRWI010000016">
    <property type="protein sequence ID" value="MFC3510937.1"/>
    <property type="molecule type" value="Genomic_DNA"/>
</dbReference>
<dbReference type="Proteomes" id="UP001595764">
    <property type="component" value="Unassembled WGS sequence"/>
</dbReference>
<comment type="caution">
    <text evidence="1">The sequence shown here is derived from an EMBL/GenBank/DDBJ whole genome shotgun (WGS) entry which is preliminary data.</text>
</comment>
<evidence type="ECO:0000313" key="1">
    <source>
        <dbReference type="EMBL" id="MFC3510937.1"/>
    </source>
</evidence>
<name>A0ABV7QDX0_9PSEU</name>
<proteinExistence type="predicted"/>